<dbReference type="Proteomes" id="UP000502699">
    <property type="component" value="Chromosome"/>
</dbReference>
<dbReference type="InterPro" id="IPR051043">
    <property type="entry name" value="Sulfatase_Mod_Factor_Kinase"/>
</dbReference>
<feature type="compositionally biased region" description="Pro residues" evidence="2">
    <location>
        <begin position="189"/>
        <end position="203"/>
    </location>
</feature>
<dbReference type="InterPro" id="IPR016187">
    <property type="entry name" value="CTDL_fold"/>
</dbReference>
<dbReference type="AlphaFoldDB" id="A0A6G7VBF5"/>
<protein>
    <submittedName>
        <fullName evidence="4">SUMF1/EgtB/PvdO family nonheme iron enzyme</fullName>
    </submittedName>
</protein>
<dbReference type="GO" id="GO:0120147">
    <property type="term" value="F:formylglycine-generating oxidase activity"/>
    <property type="evidence" value="ECO:0007669"/>
    <property type="project" value="TreeGrafter"/>
</dbReference>
<feature type="compositionally biased region" description="Polar residues" evidence="2">
    <location>
        <begin position="208"/>
        <end position="221"/>
    </location>
</feature>
<dbReference type="EMBL" id="CP048029">
    <property type="protein sequence ID" value="QIK37240.1"/>
    <property type="molecule type" value="Genomic_DNA"/>
</dbReference>
<feature type="domain" description="Sulfatase-modifying factor enzyme-like" evidence="3">
    <location>
        <begin position="238"/>
        <end position="461"/>
    </location>
</feature>
<name>A0A6G7VBF5_9GAMM</name>
<feature type="region of interest" description="Disordered" evidence="2">
    <location>
        <begin position="182"/>
        <end position="222"/>
    </location>
</feature>
<sequence length="464" mass="50956">MAEQSDPQFSSDAESELLRKTLEQLRQEAEAEIKHLRALLSEEAPLTSNQIATATEQLALEQEIAVMQKALEAKEQALDQITAECRRLEDVLEDQRLTFERLRKELGEKEEMLKAARAEIDRLKSALVSAQSSEKPASPSSASTVIYETRIPLWLRATSGALVLLLALSGAANIYLLRSAPATEGEPSSAPPIPGPPPLPKEPPLVASETTPETMRPTSAGQRPRIHIDRLADGTPGPTLIVLDGGAFQMGAVSPTGEDFSPPRMVTVRPFMIGAHEVTFIEYDRFAKATGCPLPPDPGWGRERYPVVGVSWEEAREYAVWLTQQTGRRYRLPSEAEWEYAARAGTTTPFWWGMEPGINRAACFDCGSPWDNRSTAPIMTFAANPFGLYEMHGNAMEWVADCYQSNYQGAPSDGSPLLISDCTRRVARGGAFNKPAASMRSFARAAYSPDTRLKMLGFRVACDP</sequence>
<dbReference type="InterPro" id="IPR042095">
    <property type="entry name" value="SUMF_sf"/>
</dbReference>
<proteinExistence type="predicted"/>
<gene>
    <name evidence="4" type="ORF">GWK36_03700</name>
</gene>
<dbReference type="RefSeq" id="WP_166270009.1">
    <property type="nucleotide sequence ID" value="NZ_CP048029.1"/>
</dbReference>
<dbReference type="PANTHER" id="PTHR23150:SF35">
    <property type="entry name" value="BLL6746 PROTEIN"/>
    <property type="match status" value="1"/>
</dbReference>
<evidence type="ECO:0000256" key="1">
    <source>
        <dbReference type="SAM" id="Coils"/>
    </source>
</evidence>
<reference evidence="5" key="1">
    <citation type="submission" date="2020-01" db="EMBL/GenBank/DDBJ databases">
        <title>Caldichromatium gen. nov., sp. nov., a thermophilic purple sulfur bacterium member of the family Chromatiaceae isolated from Nakabusa hot spring, Japan.</title>
        <authorList>
            <person name="Saini M.K."/>
            <person name="Hanada S."/>
            <person name="Tank M."/>
        </authorList>
    </citation>
    <scope>NUCLEOTIDE SEQUENCE [LARGE SCALE GENOMIC DNA]</scope>
    <source>
        <strain evidence="5">No.7</strain>
    </source>
</reference>
<dbReference type="KEGG" id="cjap:GWK36_03700"/>
<keyword evidence="1" id="KW-0175">Coiled coil</keyword>
<evidence type="ECO:0000313" key="5">
    <source>
        <dbReference type="Proteomes" id="UP000502699"/>
    </source>
</evidence>
<evidence type="ECO:0000259" key="3">
    <source>
        <dbReference type="Pfam" id="PF03781"/>
    </source>
</evidence>
<dbReference type="PANTHER" id="PTHR23150">
    <property type="entry name" value="SULFATASE MODIFYING FACTOR 1, 2"/>
    <property type="match status" value="1"/>
</dbReference>
<keyword evidence="5" id="KW-1185">Reference proteome</keyword>
<accession>A0A6G7VBF5</accession>
<dbReference type="Gene3D" id="3.90.1580.10">
    <property type="entry name" value="paralog of FGE (formylglycine-generating enzyme)"/>
    <property type="match status" value="1"/>
</dbReference>
<organism evidence="4 5">
    <name type="scientific">Caldichromatium japonicum</name>
    <dbReference type="NCBI Taxonomy" id="2699430"/>
    <lineage>
        <taxon>Bacteria</taxon>
        <taxon>Pseudomonadati</taxon>
        <taxon>Pseudomonadota</taxon>
        <taxon>Gammaproteobacteria</taxon>
        <taxon>Chromatiales</taxon>
        <taxon>Chromatiaceae</taxon>
        <taxon>Caldichromatium</taxon>
    </lineage>
</organism>
<dbReference type="SUPFAM" id="SSF56436">
    <property type="entry name" value="C-type lectin-like"/>
    <property type="match status" value="1"/>
</dbReference>
<dbReference type="Pfam" id="PF03781">
    <property type="entry name" value="FGE-sulfatase"/>
    <property type="match status" value="1"/>
</dbReference>
<evidence type="ECO:0000313" key="4">
    <source>
        <dbReference type="EMBL" id="QIK37240.1"/>
    </source>
</evidence>
<dbReference type="InterPro" id="IPR005532">
    <property type="entry name" value="SUMF_dom"/>
</dbReference>
<feature type="coiled-coil region" evidence="1">
    <location>
        <begin position="15"/>
        <end position="133"/>
    </location>
</feature>
<evidence type="ECO:0000256" key="2">
    <source>
        <dbReference type="SAM" id="MobiDB-lite"/>
    </source>
</evidence>